<evidence type="ECO:0000256" key="1">
    <source>
        <dbReference type="ARBA" id="ARBA00023015"/>
    </source>
</evidence>
<reference evidence="4 5" key="1">
    <citation type="submission" date="2022-09" db="EMBL/GenBank/DDBJ databases">
        <title>Complete genome sequence of Janibacter terrae strain COS04-44, PCL-degrading bacteria isolated from oil spilled coast.</title>
        <authorList>
            <person name="Park H."/>
            <person name="Kim J.Y."/>
            <person name="An S.H."/>
            <person name="Lee C.M."/>
            <person name="Weon H.-Y."/>
        </authorList>
    </citation>
    <scope>NUCLEOTIDE SEQUENCE [LARGE SCALE GENOMIC DNA]</scope>
    <source>
        <strain evidence="4 5">COS04-44</strain>
    </source>
</reference>
<dbReference type="InterPro" id="IPR036390">
    <property type="entry name" value="WH_DNA-bd_sf"/>
</dbReference>
<proteinExistence type="predicted"/>
<dbReference type="PROSITE" id="PS51000">
    <property type="entry name" value="HTH_DEOR_2"/>
    <property type="match status" value="1"/>
</dbReference>
<dbReference type="InterPro" id="IPR028349">
    <property type="entry name" value="PafC-like"/>
</dbReference>
<dbReference type="InterPro" id="IPR036388">
    <property type="entry name" value="WH-like_DNA-bd_sf"/>
</dbReference>
<dbReference type="PANTHER" id="PTHR34580:SF3">
    <property type="entry name" value="PROTEIN PAFB"/>
    <property type="match status" value="1"/>
</dbReference>
<feature type="domain" description="HTH deoR-type" evidence="3">
    <location>
        <begin position="4"/>
        <end position="59"/>
    </location>
</feature>
<dbReference type="Pfam" id="PF08279">
    <property type="entry name" value="HTH_11"/>
    <property type="match status" value="1"/>
</dbReference>
<evidence type="ECO:0000259" key="3">
    <source>
        <dbReference type="PROSITE" id="PS51000"/>
    </source>
</evidence>
<dbReference type="InterPro" id="IPR013196">
    <property type="entry name" value="HTH_11"/>
</dbReference>
<dbReference type="PIRSF" id="PIRSF016838">
    <property type="entry name" value="PafC"/>
    <property type="match status" value="1"/>
</dbReference>
<dbReference type="InterPro" id="IPR051534">
    <property type="entry name" value="CBASS_pafABC_assoc_protein"/>
</dbReference>
<name>A0ABZ2FJI9_9MICO</name>
<dbReference type="PANTHER" id="PTHR34580">
    <property type="match status" value="1"/>
</dbReference>
<keyword evidence="1" id="KW-0805">Transcription regulation</keyword>
<evidence type="ECO:0000256" key="2">
    <source>
        <dbReference type="ARBA" id="ARBA00023163"/>
    </source>
</evidence>
<dbReference type="SUPFAM" id="SSF46785">
    <property type="entry name" value="Winged helix' DNA-binding domain"/>
    <property type="match status" value="1"/>
</dbReference>
<keyword evidence="5" id="KW-1185">Reference proteome</keyword>
<organism evidence="4 5">
    <name type="scientific">Janibacter terrae</name>
    <dbReference type="NCBI Taxonomy" id="103817"/>
    <lineage>
        <taxon>Bacteria</taxon>
        <taxon>Bacillati</taxon>
        <taxon>Actinomycetota</taxon>
        <taxon>Actinomycetes</taxon>
        <taxon>Micrococcales</taxon>
        <taxon>Intrasporangiaceae</taxon>
        <taxon>Janibacter</taxon>
    </lineage>
</organism>
<dbReference type="Gene3D" id="1.10.10.10">
    <property type="entry name" value="Winged helix-like DNA-binding domain superfamily/Winged helix DNA-binding domain"/>
    <property type="match status" value="1"/>
</dbReference>
<dbReference type="RefSeq" id="WP_338539043.1">
    <property type="nucleotide sequence ID" value="NZ_CP104874.1"/>
</dbReference>
<sequence length="323" mass="35198">MAETTERALRLLGLFESRSVWTGPELVELLGVTTRTLRRDVGRLRDLGYPVEATSGVGGGYRLGTGGRLPPLLLEEDEVVAVTVALRVGAQGISAIGEPAVRALTKLDQVMPPRLRGEVAALADATVLLPGATDDVDTGVLVVLAHAIRDRVRARFGYTGRGGEPTERDVEPYRLVATGRRWYLLAWDGRREDWRTFRLDRMAGVRASTFRFTPREAPDAVEHVRRAVTRAGYAHRVRVRLTADVEAVRRRVPAAYGEASEVSPGVTDLESHADDLADLARHLTMAAHDLGARLAVLDPPELADAIDEFVGALAGTRVPRLEP</sequence>
<gene>
    <name evidence="4" type="ORF">N5P18_06275</name>
</gene>
<dbReference type="EMBL" id="CP104874">
    <property type="protein sequence ID" value="WWF06475.1"/>
    <property type="molecule type" value="Genomic_DNA"/>
</dbReference>
<dbReference type="Pfam" id="PF13280">
    <property type="entry name" value="WYL"/>
    <property type="match status" value="1"/>
</dbReference>
<evidence type="ECO:0000313" key="5">
    <source>
        <dbReference type="Proteomes" id="UP001381003"/>
    </source>
</evidence>
<protein>
    <submittedName>
        <fullName evidence="4">WYL domain-containing protein</fullName>
    </submittedName>
</protein>
<accession>A0ABZ2FJI9</accession>
<dbReference type="PROSITE" id="PS52050">
    <property type="entry name" value="WYL"/>
    <property type="match status" value="1"/>
</dbReference>
<dbReference type="InterPro" id="IPR001034">
    <property type="entry name" value="DeoR_HTH"/>
</dbReference>
<keyword evidence="2" id="KW-0804">Transcription</keyword>
<dbReference type="InterPro" id="IPR026881">
    <property type="entry name" value="WYL_dom"/>
</dbReference>
<dbReference type="Proteomes" id="UP001381003">
    <property type="component" value="Chromosome"/>
</dbReference>
<evidence type="ECO:0000313" key="4">
    <source>
        <dbReference type="EMBL" id="WWF06475.1"/>
    </source>
</evidence>